<name>A0A0K2UCM0_LEPSM</name>
<protein>
    <submittedName>
        <fullName evidence="1">Uncharacterized protein</fullName>
    </submittedName>
</protein>
<sequence length="76" mass="8514">MSFLKGPHNYKNNIRKNSLSYLRSFINMVQSCSKYHLRILGLSQIPQGLVISKVDNIVEKNACKEKGGGNSYGIIV</sequence>
<accession>A0A0K2UCM0</accession>
<reference evidence="1" key="1">
    <citation type="submission" date="2014-05" db="EMBL/GenBank/DDBJ databases">
        <authorList>
            <person name="Chronopoulou M."/>
        </authorList>
    </citation>
    <scope>NUCLEOTIDE SEQUENCE</scope>
    <source>
        <tissue evidence="1">Whole organism</tissue>
    </source>
</reference>
<evidence type="ECO:0000313" key="1">
    <source>
        <dbReference type="EMBL" id="CDW35983.1"/>
    </source>
</evidence>
<organism evidence="1">
    <name type="scientific">Lepeophtheirus salmonis</name>
    <name type="common">Salmon louse</name>
    <name type="synonym">Caligus salmonis</name>
    <dbReference type="NCBI Taxonomy" id="72036"/>
    <lineage>
        <taxon>Eukaryota</taxon>
        <taxon>Metazoa</taxon>
        <taxon>Ecdysozoa</taxon>
        <taxon>Arthropoda</taxon>
        <taxon>Crustacea</taxon>
        <taxon>Multicrustacea</taxon>
        <taxon>Hexanauplia</taxon>
        <taxon>Copepoda</taxon>
        <taxon>Siphonostomatoida</taxon>
        <taxon>Caligidae</taxon>
        <taxon>Lepeophtheirus</taxon>
    </lineage>
</organism>
<proteinExistence type="predicted"/>
<dbReference type="AlphaFoldDB" id="A0A0K2UCM0"/>
<dbReference type="EMBL" id="HACA01018622">
    <property type="protein sequence ID" value="CDW35983.1"/>
    <property type="molecule type" value="Transcribed_RNA"/>
</dbReference>